<organism evidence="5 6">
    <name type="scientific">Volvox africanus</name>
    <dbReference type="NCBI Taxonomy" id="51714"/>
    <lineage>
        <taxon>Eukaryota</taxon>
        <taxon>Viridiplantae</taxon>
        <taxon>Chlorophyta</taxon>
        <taxon>core chlorophytes</taxon>
        <taxon>Chlorophyceae</taxon>
        <taxon>CS clade</taxon>
        <taxon>Chlamydomonadales</taxon>
        <taxon>Volvocaceae</taxon>
        <taxon>Volvox</taxon>
    </lineage>
</organism>
<dbReference type="InterPro" id="IPR027266">
    <property type="entry name" value="TrmE/GcvT-like"/>
</dbReference>
<dbReference type="InterPro" id="IPR045179">
    <property type="entry name" value="YgfZ/GcvT"/>
</dbReference>
<dbReference type="AlphaFoldDB" id="A0A8J4BIX4"/>
<dbReference type="GO" id="GO:0016226">
    <property type="term" value="P:iron-sulfur cluster assembly"/>
    <property type="evidence" value="ECO:0007669"/>
    <property type="project" value="TreeGrafter"/>
</dbReference>
<evidence type="ECO:0000256" key="4">
    <source>
        <dbReference type="SAM" id="MobiDB-lite"/>
    </source>
</evidence>
<keyword evidence="3" id="KW-0496">Mitochondrion</keyword>
<comment type="caution">
    <text evidence="5">The sequence shown here is derived from an EMBL/GenBank/DDBJ whole genome shotgun (WGS) entry which is preliminary data.</text>
</comment>
<dbReference type="Proteomes" id="UP000747399">
    <property type="component" value="Unassembled WGS sequence"/>
</dbReference>
<keyword evidence="6" id="KW-1185">Reference proteome</keyword>
<protein>
    <recommendedName>
        <fullName evidence="7">Aminomethyltransferase folate-binding domain-containing protein</fullName>
    </recommendedName>
</protein>
<dbReference type="PANTHER" id="PTHR22602:SF0">
    <property type="entry name" value="TRANSFERASE CAF17, MITOCHONDRIAL-RELATED"/>
    <property type="match status" value="1"/>
</dbReference>
<dbReference type="PANTHER" id="PTHR22602">
    <property type="entry name" value="TRANSFERASE CAF17, MITOCHONDRIAL-RELATED"/>
    <property type="match status" value="1"/>
</dbReference>
<evidence type="ECO:0000256" key="3">
    <source>
        <dbReference type="ARBA" id="ARBA00023128"/>
    </source>
</evidence>
<dbReference type="SUPFAM" id="SSF103025">
    <property type="entry name" value="Folate-binding domain"/>
    <property type="match status" value="1"/>
</dbReference>
<evidence type="ECO:0000256" key="1">
    <source>
        <dbReference type="ARBA" id="ARBA00004173"/>
    </source>
</evidence>
<reference evidence="5" key="1">
    <citation type="journal article" date="2021" name="Proc. Natl. Acad. Sci. U.S.A.">
        <title>Three genomes in the algal genus Volvox reveal the fate of a haploid sex-determining region after a transition to homothallism.</title>
        <authorList>
            <person name="Yamamoto K."/>
            <person name="Hamaji T."/>
            <person name="Kawai-Toyooka H."/>
            <person name="Matsuzaki R."/>
            <person name="Takahashi F."/>
            <person name="Nishimura Y."/>
            <person name="Kawachi M."/>
            <person name="Noguchi H."/>
            <person name="Minakuchi Y."/>
            <person name="Umen J.G."/>
            <person name="Toyoda A."/>
            <person name="Nozaki H."/>
        </authorList>
    </citation>
    <scope>NUCLEOTIDE SEQUENCE</scope>
    <source>
        <strain evidence="5">NIES-3780</strain>
    </source>
</reference>
<keyword evidence="2" id="KW-0809">Transit peptide</keyword>
<evidence type="ECO:0000256" key="2">
    <source>
        <dbReference type="ARBA" id="ARBA00022946"/>
    </source>
</evidence>
<dbReference type="EMBL" id="BNCO01000052">
    <property type="protein sequence ID" value="GIL62607.1"/>
    <property type="molecule type" value="Genomic_DNA"/>
</dbReference>
<dbReference type="Gene3D" id="3.30.1360.120">
    <property type="entry name" value="Probable tRNA modification gtpase trme, domain 1"/>
    <property type="match status" value="2"/>
</dbReference>
<evidence type="ECO:0000313" key="6">
    <source>
        <dbReference type="Proteomes" id="UP000747399"/>
    </source>
</evidence>
<feature type="region of interest" description="Disordered" evidence="4">
    <location>
        <begin position="415"/>
        <end position="449"/>
    </location>
</feature>
<evidence type="ECO:0000313" key="5">
    <source>
        <dbReference type="EMBL" id="GIL62607.1"/>
    </source>
</evidence>
<dbReference type="NCBIfam" id="TIGR03317">
    <property type="entry name" value="ygfZ_signature"/>
    <property type="match status" value="1"/>
</dbReference>
<proteinExistence type="predicted"/>
<comment type="subcellular location">
    <subcellularLocation>
        <location evidence="1">Mitochondrion</location>
    </subcellularLocation>
</comment>
<dbReference type="InterPro" id="IPR017703">
    <property type="entry name" value="YgfZ/GCV_T_CS"/>
</dbReference>
<dbReference type="GO" id="GO:0005759">
    <property type="term" value="C:mitochondrial matrix"/>
    <property type="evidence" value="ECO:0007669"/>
    <property type="project" value="TreeGrafter"/>
</dbReference>
<sequence>MLFSMLTASVLTHLTEKNLNIMSGQGCSPLLSLVRQCCAHNKSQAHSWRSFSTALAASSSRWAVLASRGVLQAEGSQVLDFLQGMVSNDVRPLMGASGGPQKVPIYATILTPKGKFLHDVFVYPHPERKEAILIDVDANGRAAALQLLNRYKLRRPIKFSDVSLDYCVAAAWGSNSPPPGPSWRPDPRLPNLGFRALVPVSSLSPAGGGQGAAAGNEDEYRALRYRLGVAEGETEIPAGQAAPLEYNVDELHGVSYTKGCYVGQERNSFTHYRGIIRRRLMPVRFEVMDPADTGVWAGPGSSSAVSAAVASGSGDGDGGATNSAKVPHFDIPSGADIVDAASGRSIGQLRGVVLPTGSEASPGAVHVYWGIAHVKLDVALSAAEGRTKLVVAAAAASGAVSSDLNGPADVGKGSGAGRLGLAAGPGLGSESGSKPQGGQGRTEEVVGTSWRGPMSWRVVPVRPAWWREEWGHEEELANGGLGSRSS</sequence>
<gene>
    <name evidence="5" type="ORF">Vafri_16753</name>
</gene>
<name>A0A8J4BIX4_9CHLO</name>
<accession>A0A8J4BIX4</accession>
<feature type="compositionally biased region" description="Gly residues" evidence="4">
    <location>
        <begin position="415"/>
        <end position="440"/>
    </location>
</feature>
<evidence type="ECO:0008006" key="7">
    <source>
        <dbReference type="Google" id="ProtNLM"/>
    </source>
</evidence>